<accession>A0A101RL48</accession>
<proteinExistence type="predicted"/>
<evidence type="ECO:0000313" key="1">
    <source>
        <dbReference type="EMBL" id="KUN57627.1"/>
    </source>
</evidence>
<evidence type="ECO:0000313" key="2">
    <source>
        <dbReference type="Proteomes" id="UP000053669"/>
    </source>
</evidence>
<dbReference type="AlphaFoldDB" id="A0A101RL48"/>
<dbReference type="STRING" id="58343.AQJ46_46535"/>
<sequence length="178" mass="18050">MALAAEVSAESAGWAAVGLPDLGALAAADAGLDVGAGLWVDEPGRQWPQVLATLLEAVPVVLTGPVPPAPARIARRLAAIMRRSGAVLLTVQPWEGADLSLQVSSPVWVGVEHGFGVLRGRRVTVTSTGRGAAARPRQADLWLPGPDGSVTAIAKPTGEPTSGVRVPAAGRAALRVVG</sequence>
<dbReference type="Proteomes" id="UP000053669">
    <property type="component" value="Unassembled WGS sequence"/>
</dbReference>
<organism evidence="1 2">
    <name type="scientific">Streptomyces canus</name>
    <dbReference type="NCBI Taxonomy" id="58343"/>
    <lineage>
        <taxon>Bacteria</taxon>
        <taxon>Bacillati</taxon>
        <taxon>Actinomycetota</taxon>
        <taxon>Actinomycetes</taxon>
        <taxon>Kitasatosporales</taxon>
        <taxon>Streptomycetaceae</taxon>
        <taxon>Streptomyces</taxon>
        <taxon>Streptomyces aurantiacus group</taxon>
    </lineage>
</organism>
<gene>
    <name evidence="1" type="ORF">AQJ46_46535</name>
</gene>
<comment type="caution">
    <text evidence="1">The sequence shown here is derived from an EMBL/GenBank/DDBJ whole genome shotgun (WGS) entry which is preliminary data.</text>
</comment>
<reference evidence="1 2" key="1">
    <citation type="submission" date="2015-10" db="EMBL/GenBank/DDBJ databases">
        <title>Draft genome sequence of Streptomyces canus DSM 40017, type strain for the species Streptomyces canus.</title>
        <authorList>
            <person name="Ruckert C."/>
            <person name="Winkler A."/>
            <person name="Kalinowski J."/>
            <person name="Kampfer P."/>
            <person name="Glaeser S."/>
        </authorList>
    </citation>
    <scope>NUCLEOTIDE SEQUENCE [LARGE SCALE GENOMIC DNA]</scope>
    <source>
        <strain evidence="1 2">DSM 40017</strain>
    </source>
</reference>
<name>A0A101RL48_9ACTN</name>
<dbReference type="EMBL" id="LMWU01000070">
    <property type="protein sequence ID" value="KUN57627.1"/>
    <property type="molecule type" value="Genomic_DNA"/>
</dbReference>
<protein>
    <submittedName>
        <fullName evidence="1">Uncharacterized protein</fullName>
    </submittedName>
</protein>